<reference evidence="3" key="1">
    <citation type="submission" date="2021-05" db="EMBL/GenBank/DDBJ databases">
        <title>A free-living protist that lacks canonical eukaryotic 1 DNA replication and segregation systems.</title>
        <authorList>
            <person name="Salas-Leiva D.E."/>
            <person name="Tromer E.C."/>
            <person name="Curtis B.A."/>
            <person name="Jerlstrom-Hultqvist J."/>
            <person name="Kolisko M."/>
            <person name="Yi Z."/>
            <person name="Salas-Leiva J.S."/>
            <person name="Gallot-Lavallee L."/>
            <person name="Kops G.J.P.L."/>
            <person name="Archibald J.M."/>
            <person name="Simpson A.G.B."/>
            <person name="Roger A.J."/>
        </authorList>
    </citation>
    <scope>NUCLEOTIDE SEQUENCE</scope>
    <source>
        <strain evidence="3">BICM</strain>
    </source>
</reference>
<dbReference type="PANTHER" id="PTHR47357:SF1">
    <property type="entry name" value="SPINDLE POLE BODY COMPONENT 110"/>
    <property type="match status" value="1"/>
</dbReference>
<name>A0A8J6B655_9EUKA</name>
<feature type="compositionally biased region" description="Polar residues" evidence="2">
    <location>
        <begin position="523"/>
        <end position="543"/>
    </location>
</feature>
<evidence type="ECO:0000256" key="2">
    <source>
        <dbReference type="SAM" id="MobiDB-lite"/>
    </source>
</evidence>
<sequence length="666" mass="72233">MDIDVDQLPDDPVVLKETIETLILDREDAQLEKEETELVIDELRLTIGQMEQEKNEYLSQLENAKEKLLERDESISLLQAQLESLEEHGDIIASLTQANEDLRAENETLKAQLDELEELNALNAELDEETVRTESALRKQLAALAAERDGLQHALVEAEEERDTAVEQIDAMDVELEGAQEKILDLEGTIADLTADDTEQTILVLKDQITALEHRLEAMDALRFDALLQHALANAHEATAAVCTAAVDSDTPLRCGEAVRAVGLVAALASCTDLCPVDSDIAWALVALLGAVGAATAAALWARTGRAAEAAFPASIRSDIVGLIADRPQTVAAMDGLVERLMKATQKLPRAPLTRVPFADIPATLLKIVLPQHVSIPNTNLAQVSSEELEKLWEALKAVKAGSEGAEIRIESVLSNLTESDDTTEIGAICTVLEAKTRVSIELERLRDECGSLRSRLDSASSENSKIRATITDLEIQNADLRRELGTMESNTKAASDMHNKTVSGLTDLLRAEEETSATLRQKLTKTQKQYRNALSASISQLKPRSRPQEAKSAGVEGSKSAMVSRGGSPPSEPTAVQDSAQSEAQSPALPPRSMRPLSRKTHATPDMNVAPFLKEVLRQRQETRLSTISPLFSLAPSAGMASKVYTNARTALGQGLWDAAWIGRG</sequence>
<dbReference type="PANTHER" id="PTHR47357">
    <property type="entry name" value="COP1-INTERACTIVE PROTEIN 1"/>
    <property type="match status" value="1"/>
</dbReference>
<feature type="compositionally biased region" description="Polar residues" evidence="2">
    <location>
        <begin position="575"/>
        <end position="586"/>
    </location>
</feature>
<protein>
    <submittedName>
        <fullName evidence="3">Chromosome partition protein Smc</fullName>
    </submittedName>
</protein>
<proteinExistence type="predicted"/>
<organism evidence="3 4">
    <name type="scientific">Carpediemonas membranifera</name>
    <dbReference type="NCBI Taxonomy" id="201153"/>
    <lineage>
        <taxon>Eukaryota</taxon>
        <taxon>Metamonada</taxon>
        <taxon>Carpediemonas-like organisms</taxon>
        <taxon>Carpediemonas</taxon>
    </lineage>
</organism>
<dbReference type="EMBL" id="JAHDYR010000062">
    <property type="protein sequence ID" value="KAG9390822.1"/>
    <property type="molecule type" value="Genomic_DNA"/>
</dbReference>
<dbReference type="GO" id="GO:0005856">
    <property type="term" value="C:cytoskeleton"/>
    <property type="evidence" value="ECO:0007669"/>
    <property type="project" value="TreeGrafter"/>
</dbReference>
<dbReference type="Proteomes" id="UP000717585">
    <property type="component" value="Unassembled WGS sequence"/>
</dbReference>
<evidence type="ECO:0000313" key="4">
    <source>
        <dbReference type="Proteomes" id="UP000717585"/>
    </source>
</evidence>
<evidence type="ECO:0000256" key="1">
    <source>
        <dbReference type="SAM" id="Coils"/>
    </source>
</evidence>
<dbReference type="GO" id="GO:0005200">
    <property type="term" value="F:structural constituent of cytoskeleton"/>
    <property type="evidence" value="ECO:0007669"/>
    <property type="project" value="TreeGrafter"/>
</dbReference>
<feature type="coiled-coil region" evidence="1">
    <location>
        <begin position="19"/>
        <end position="215"/>
    </location>
</feature>
<evidence type="ECO:0000313" key="3">
    <source>
        <dbReference type="EMBL" id="KAG9390822.1"/>
    </source>
</evidence>
<accession>A0A8J6B655</accession>
<feature type="region of interest" description="Disordered" evidence="2">
    <location>
        <begin position="523"/>
        <end position="607"/>
    </location>
</feature>
<comment type="caution">
    <text evidence="3">The sequence shown here is derived from an EMBL/GenBank/DDBJ whole genome shotgun (WGS) entry which is preliminary data.</text>
</comment>
<keyword evidence="1" id="KW-0175">Coiled coil</keyword>
<dbReference type="AlphaFoldDB" id="A0A8J6B655"/>
<gene>
    <name evidence="3" type="ORF">J8273_7081</name>
</gene>
<keyword evidence="4" id="KW-1185">Reference proteome</keyword>